<organism evidence="1 2">
    <name type="scientific">Nyssa sinensis</name>
    <dbReference type="NCBI Taxonomy" id="561372"/>
    <lineage>
        <taxon>Eukaryota</taxon>
        <taxon>Viridiplantae</taxon>
        <taxon>Streptophyta</taxon>
        <taxon>Embryophyta</taxon>
        <taxon>Tracheophyta</taxon>
        <taxon>Spermatophyta</taxon>
        <taxon>Magnoliopsida</taxon>
        <taxon>eudicotyledons</taxon>
        <taxon>Gunneridae</taxon>
        <taxon>Pentapetalae</taxon>
        <taxon>asterids</taxon>
        <taxon>Cornales</taxon>
        <taxon>Nyssaceae</taxon>
        <taxon>Nyssa</taxon>
    </lineage>
</organism>
<sequence length="158" mass="17648">MSGFKIHGPLGPLPVPLVQQHKAPSRALNWPQIRAVQYGSCDCPASTLLFFQLTILVGRDSRRFLRTARRSSLGCPNFKASNAAALAKSVDKRATAFTVPLSTSWCFFRNLKGHLMEEPLLNLLGEGSWQVGYILPRRFSMLYELLNGKLGFNQLLSR</sequence>
<accession>A0A5J5BZ91</accession>
<evidence type="ECO:0000313" key="2">
    <source>
        <dbReference type="Proteomes" id="UP000325577"/>
    </source>
</evidence>
<proteinExistence type="predicted"/>
<protein>
    <submittedName>
        <fullName evidence="1">Uncharacterized protein</fullName>
    </submittedName>
</protein>
<evidence type="ECO:0000313" key="1">
    <source>
        <dbReference type="EMBL" id="KAA8547966.1"/>
    </source>
</evidence>
<gene>
    <name evidence="1" type="ORF">F0562_004395</name>
</gene>
<keyword evidence="2" id="KW-1185">Reference proteome</keyword>
<dbReference type="AlphaFoldDB" id="A0A5J5BZ91"/>
<dbReference type="Proteomes" id="UP000325577">
    <property type="component" value="Linkage Group LG1"/>
</dbReference>
<name>A0A5J5BZ91_9ASTE</name>
<dbReference type="EMBL" id="CM018032">
    <property type="protein sequence ID" value="KAA8547966.1"/>
    <property type="molecule type" value="Genomic_DNA"/>
</dbReference>
<reference evidence="1 2" key="1">
    <citation type="submission" date="2019-09" db="EMBL/GenBank/DDBJ databases">
        <title>A chromosome-level genome assembly of the Chinese tupelo Nyssa sinensis.</title>
        <authorList>
            <person name="Yang X."/>
            <person name="Kang M."/>
            <person name="Yang Y."/>
            <person name="Xiong H."/>
            <person name="Wang M."/>
            <person name="Zhang Z."/>
            <person name="Wang Z."/>
            <person name="Wu H."/>
            <person name="Ma T."/>
            <person name="Liu J."/>
            <person name="Xi Z."/>
        </authorList>
    </citation>
    <scope>NUCLEOTIDE SEQUENCE [LARGE SCALE GENOMIC DNA]</scope>
    <source>
        <strain evidence="1">J267</strain>
        <tissue evidence="1">Leaf</tissue>
    </source>
</reference>